<evidence type="ECO:0000256" key="1">
    <source>
        <dbReference type="ARBA" id="ARBA00004496"/>
    </source>
</evidence>
<keyword evidence="7 17" id="KW-0645">Protease</keyword>
<feature type="domain" description="ERAP1-like C-terminal" evidence="19">
    <location>
        <begin position="547"/>
        <end position="860"/>
    </location>
</feature>
<dbReference type="EC" id="3.4.11.-" evidence="17"/>
<dbReference type="InterPro" id="IPR027268">
    <property type="entry name" value="Peptidase_M4/M1_CTD_sf"/>
</dbReference>
<dbReference type="InterPro" id="IPR001930">
    <property type="entry name" value="Peptidase_M1"/>
</dbReference>
<dbReference type="CDD" id="cd09601">
    <property type="entry name" value="M1_APN-Q_like"/>
    <property type="match status" value="1"/>
</dbReference>
<dbReference type="EMBL" id="JADBJN010000002">
    <property type="protein sequence ID" value="KAG5678359.1"/>
    <property type="molecule type" value="Genomic_DNA"/>
</dbReference>
<evidence type="ECO:0000256" key="11">
    <source>
        <dbReference type="ARBA" id="ARBA00023049"/>
    </source>
</evidence>
<comment type="caution">
    <text evidence="21">The sequence shown here is derived from an EMBL/GenBank/DDBJ whole genome shotgun (WGS) entry which is preliminary data.</text>
</comment>
<evidence type="ECO:0000256" key="7">
    <source>
        <dbReference type="ARBA" id="ARBA00022670"/>
    </source>
</evidence>
<keyword evidence="6" id="KW-0472">Membrane</keyword>
<dbReference type="GO" id="GO:0005737">
    <property type="term" value="C:cytoplasm"/>
    <property type="evidence" value="ECO:0007669"/>
    <property type="project" value="UniProtKB-SubCell"/>
</dbReference>
<name>A0A9J6C8Q6_POLVA</name>
<evidence type="ECO:0000259" key="19">
    <source>
        <dbReference type="Pfam" id="PF11838"/>
    </source>
</evidence>
<evidence type="ECO:0000256" key="5">
    <source>
        <dbReference type="ARBA" id="ARBA00022490"/>
    </source>
</evidence>
<proteinExistence type="inferred from homology"/>
<evidence type="ECO:0000256" key="15">
    <source>
        <dbReference type="PIRSR" id="PIRSR634016-3"/>
    </source>
</evidence>
<sequence>MREHLLNYITYCETFFIKMKPTFERLPKDVVPVHYELHFTPNLADFTFTGSSKIQIKINQDIDRITLNSVDLKISDVLVKLENGEVIKSTETVNITESEIANFLFEKLLPKSDNASLEMSFEGELNDKMKGFYRSKYLSHPELEERYACCTQFEATDARRCFPCWDEPAIKATFNISMTIPQDRVGLSNMPMIEEIKHDNKLKTLKFSTSPIMSTYLVAMVVGEYDFVEGNSDDGVHIRVFTPVGKKDQGLFALEVATKVLPYFKDYFQIAYPLPKLDLIAIQSFAAGAMENWGLITYRETMVLVDKENTSLIRKQNIALTIAHEIGHQWFGNLVTMYWWNNLWLNESYASFVEFLCVNHLFPEYDIWTQFLTDMYTPALDADCLENSHPIEVEVNNPSEIDEIFDEISYNKGASVIRMLHNYLGDDDFKKGMNLYLTKYQYRNTVTENLWECLEEASGKIVRNIMRTWVEQKGFPKVKVIQNVQEDNHRRLVLEQTKFTADNSLDEKSFWMIPISISTPKSENAFTTVLDKKEIEITIENVSANDWIKINPSTIGFFRTQYTSEMLEKFVPAIKNLSIPPLDRLGLHDDLFALVQNGSNSTVESLKLIKSYSNEDNYTVWSSISTSLSKLKNILSHTDLTDKFNAFGKHLFTPLSEKLGWESKPDETHLETLLRSLILGKLVSFKDEKTCEEAKRRFYLHKEGKQILPADLRMTCYRGVLQNADEKVYNEMLELYRATDLHEEKDRISRALGSMSDITLLQKVIQFAMSEEVRTQDAVFVIASVAINPVGRDLTWNFFKENWKILLDQYSGGFLLTRLVKHVTENFASEEKSVEIEKFFKHHEFAGAERTVQQSIETVRLNCKWLQRDIAEIREFLKDY</sequence>
<dbReference type="GO" id="GO:0016285">
    <property type="term" value="F:alanyl aminopeptidase activity"/>
    <property type="evidence" value="ECO:0007669"/>
    <property type="project" value="UniProtKB-EC"/>
</dbReference>
<evidence type="ECO:0000256" key="12">
    <source>
        <dbReference type="ARBA" id="ARBA00023288"/>
    </source>
</evidence>
<dbReference type="GO" id="GO:0005886">
    <property type="term" value="C:plasma membrane"/>
    <property type="evidence" value="ECO:0007669"/>
    <property type="project" value="UniProtKB-SubCell"/>
</dbReference>
<dbReference type="GO" id="GO:0042277">
    <property type="term" value="F:peptide binding"/>
    <property type="evidence" value="ECO:0007669"/>
    <property type="project" value="TreeGrafter"/>
</dbReference>
<organism evidence="21 22">
    <name type="scientific">Polypedilum vanderplanki</name>
    <name type="common">Sleeping chironomid midge</name>
    <dbReference type="NCBI Taxonomy" id="319348"/>
    <lineage>
        <taxon>Eukaryota</taxon>
        <taxon>Metazoa</taxon>
        <taxon>Ecdysozoa</taxon>
        <taxon>Arthropoda</taxon>
        <taxon>Hexapoda</taxon>
        <taxon>Insecta</taxon>
        <taxon>Pterygota</taxon>
        <taxon>Neoptera</taxon>
        <taxon>Endopterygota</taxon>
        <taxon>Diptera</taxon>
        <taxon>Nematocera</taxon>
        <taxon>Chironomoidea</taxon>
        <taxon>Chironomidae</taxon>
        <taxon>Chironominae</taxon>
        <taxon>Polypedilum</taxon>
        <taxon>Polypedilum</taxon>
    </lineage>
</organism>
<keyword evidence="10 15" id="KW-0862">Zinc</keyword>
<dbReference type="InterPro" id="IPR045357">
    <property type="entry name" value="Aminopeptidase_N-like_N"/>
</dbReference>
<evidence type="ECO:0000256" key="16">
    <source>
        <dbReference type="PIRSR" id="PIRSR634016-4"/>
    </source>
</evidence>
<evidence type="ECO:0000259" key="20">
    <source>
        <dbReference type="Pfam" id="PF17900"/>
    </source>
</evidence>
<evidence type="ECO:0000256" key="6">
    <source>
        <dbReference type="ARBA" id="ARBA00022622"/>
    </source>
</evidence>
<keyword evidence="4 17" id="KW-0031">Aminopeptidase</keyword>
<dbReference type="GO" id="GO:0008270">
    <property type="term" value="F:zinc ion binding"/>
    <property type="evidence" value="ECO:0007669"/>
    <property type="project" value="UniProtKB-UniRule"/>
</dbReference>
<evidence type="ECO:0000256" key="8">
    <source>
        <dbReference type="ARBA" id="ARBA00022723"/>
    </source>
</evidence>
<feature type="binding site" evidence="15">
    <location>
        <position position="347"/>
    </location>
    <ligand>
        <name>Zn(2+)</name>
        <dbReference type="ChEBI" id="CHEBI:29105"/>
        <note>catalytic</note>
    </ligand>
</feature>
<evidence type="ECO:0000256" key="14">
    <source>
        <dbReference type="PIRSR" id="PIRSR634016-1"/>
    </source>
</evidence>
<dbReference type="SUPFAM" id="SSF63737">
    <property type="entry name" value="Leukotriene A4 hydrolase N-terminal domain"/>
    <property type="match status" value="1"/>
</dbReference>
<comment type="similarity">
    <text evidence="3 17">Belongs to the peptidase M1 family.</text>
</comment>
<dbReference type="FunFam" id="2.60.40.1730:FF:000002">
    <property type="entry name" value="Aminopeptidase"/>
    <property type="match status" value="1"/>
</dbReference>
<evidence type="ECO:0000313" key="22">
    <source>
        <dbReference type="Proteomes" id="UP001107558"/>
    </source>
</evidence>
<protein>
    <recommendedName>
        <fullName evidence="17">Aminopeptidase</fullName>
        <ecNumber evidence="17">3.4.11.-</ecNumber>
    </recommendedName>
</protein>
<evidence type="ECO:0000256" key="3">
    <source>
        <dbReference type="ARBA" id="ARBA00010136"/>
    </source>
</evidence>
<keyword evidence="12" id="KW-0449">Lipoprotein</keyword>
<keyword evidence="6" id="KW-0336">GPI-anchor</keyword>
<feature type="site" description="Transition state stabilizer" evidence="16">
    <location>
        <position position="410"/>
    </location>
</feature>
<dbReference type="GO" id="GO:0006508">
    <property type="term" value="P:proteolysis"/>
    <property type="evidence" value="ECO:0007669"/>
    <property type="project" value="UniProtKB-KW"/>
</dbReference>
<dbReference type="Pfam" id="PF11838">
    <property type="entry name" value="ERAP1_C"/>
    <property type="match status" value="1"/>
</dbReference>
<evidence type="ECO:0000259" key="18">
    <source>
        <dbReference type="Pfam" id="PF01433"/>
    </source>
</evidence>
<comment type="catalytic activity">
    <reaction evidence="13">
        <text>Release of an N-terminal amino acid, preferentially alanine, from a wide range of peptides, amides and arylamides.</text>
        <dbReference type="EC" id="3.4.11.14"/>
    </reaction>
</comment>
<dbReference type="PRINTS" id="PR00756">
    <property type="entry name" value="ALADIPTASE"/>
</dbReference>
<keyword evidence="9 17" id="KW-0378">Hydrolase</keyword>
<keyword evidence="8 15" id="KW-0479">Metal-binding</keyword>
<reference evidence="21" key="1">
    <citation type="submission" date="2021-03" db="EMBL/GenBank/DDBJ databases">
        <title>Chromosome level genome of the anhydrobiotic midge Polypedilum vanderplanki.</title>
        <authorList>
            <person name="Yoshida Y."/>
            <person name="Kikawada T."/>
            <person name="Gusev O."/>
        </authorList>
    </citation>
    <scope>NUCLEOTIDE SEQUENCE</scope>
    <source>
        <strain evidence="21">NIAS01</strain>
        <tissue evidence="21">Whole body or cell culture</tissue>
    </source>
</reference>
<dbReference type="Gene3D" id="2.60.40.1730">
    <property type="entry name" value="tricorn interacting facor f3 domain"/>
    <property type="match status" value="1"/>
</dbReference>
<keyword evidence="11 17" id="KW-0482">Metalloprotease</keyword>
<evidence type="ECO:0000256" key="10">
    <source>
        <dbReference type="ARBA" id="ARBA00022833"/>
    </source>
</evidence>
<dbReference type="InterPro" id="IPR024571">
    <property type="entry name" value="ERAP1-like_C_dom"/>
</dbReference>
<dbReference type="PANTHER" id="PTHR11533:SF174">
    <property type="entry name" value="PUROMYCIN-SENSITIVE AMINOPEPTIDASE-RELATED"/>
    <property type="match status" value="1"/>
</dbReference>
<evidence type="ECO:0000256" key="13">
    <source>
        <dbReference type="ARBA" id="ARBA00052895"/>
    </source>
</evidence>
<dbReference type="Proteomes" id="UP001107558">
    <property type="component" value="Chromosome 2"/>
</dbReference>
<dbReference type="AlphaFoldDB" id="A0A9J6C8Q6"/>
<dbReference type="FunFam" id="2.60.40.1910:FF:000002">
    <property type="entry name" value="Aminopeptidase"/>
    <property type="match status" value="1"/>
</dbReference>
<dbReference type="OrthoDB" id="275509at2759"/>
<dbReference type="Pfam" id="PF17900">
    <property type="entry name" value="Peptidase_M1_N"/>
    <property type="match status" value="1"/>
</dbReference>
<dbReference type="Gene3D" id="1.25.50.20">
    <property type="match status" value="1"/>
</dbReference>
<feature type="domain" description="Peptidase M1 membrane alanine aminopeptidase" evidence="18">
    <location>
        <begin position="252"/>
        <end position="469"/>
    </location>
</feature>
<dbReference type="GO" id="GO:0005615">
    <property type="term" value="C:extracellular space"/>
    <property type="evidence" value="ECO:0007669"/>
    <property type="project" value="TreeGrafter"/>
</dbReference>
<dbReference type="Gene3D" id="2.60.40.1910">
    <property type="match status" value="1"/>
</dbReference>
<comment type="cofactor">
    <cofactor evidence="15 17">
        <name>Zn(2+)</name>
        <dbReference type="ChEBI" id="CHEBI:29105"/>
    </cofactor>
    <text evidence="15 17">Binds 1 zinc ion per subunit.</text>
</comment>
<dbReference type="Pfam" id="PF01433">
    <property type="entry name" value="Peptidase_M1"/>
    <property type="match status" value="1"/>
</dbReference>
<evidence type="ECO:0000256" key="17">
    <source>
        <dbReference type="RuleBase" id="RU364040"/>
    </source>
</evidence>
<keyword evidence="22" id="KW-1185">Reference proteome</keyword>
<dbReference type="InterPro" id="IPR034016">
    <property type="entry name" value="M1_APN-typ"/>
</dbReference>
<dbReference type="GO" id="GO:0043171">
    <property type="term" value="P:peptide catabolic process"/>
    <property type="evidence" value="ECO:0007669"/>
    <property type="project" value="TreeGrafter"/>
</dbReference>
<dbReference type="Gene3D" id="1.10.390.10">
    <property type="entry name" value="Neutral Protease Domain 2"/>
    <property type="match status" value="1"/>
</dbReference>
<dbReference type="SUPFAM" id="SSF55486">
    <property type="entry name" value="Metalloproteases ('zincins'), catalytic domain"/>
    <property type="match status" value="1"/>
</dbReference>
<keyword evidence="5" id="KW-0963">Cytoplasm</keyword>
<feature type="binding site" evidence="15">
    <location>
        <position position="328"/>
    </location>
    <ligand>
        <name>Zn(2+)</name>
        <dbReference type="ChEBI" id="CHEBI:29105"/>
        <note>catalytic</note>
    </ligand>
</feature>
<dbReference type="GO" id="GO:0070006">
    <property type="term" value="F:metalloaminopeptidase activity"/>
    <property type="evidence" value="ECO:0007669"/>
    <property type="project" value="TreeGrafter"/>
</dbReference>
<dbReference type="PANTHER" id="PTHR11533">
    <property type="entry name" value="PROTEASE M1 ZINC METALLOPROTEASE"/>
    <property type="match status" value="1"/>
</dbReference>
<dbReference type="GO" id="GO:0098552">
    <property type="term" value="C:side of membrane"/>
    <property type="evidence" value="ECO:0007669"/>
    <property type="project" value="UniProtKB-KW"/>
</dbReference>
<comment type="subcellular location">
    <subcellularLocation>
        <location evidence="2">Cell membrane</location>
        <topology evidence="2">Lipid-anchor</topology>
        <topology evidence="2">GPI-anchor</topology>
    </subcellularLocation>
    <subcellularLocation>
        <location evidence="1">Cytoplasm</location>
    </subcellularLocation>
</comment>
<dbReference type="InterPro" id="IPR014782">
    <property type="entry name" value="Peptidase_M1_dom"/>
</dbReference>
<evidence type="ECO:0000256" key="2">
    <source>
        <dbReference type="ARBA" id="ARBA00004609"/>
    </source>
</evidence>
<feature type="binding site" evidence="15">
    <location>
        <position position="324"/>
    </location>
    <ligand>
        <name>Zn(2+)</name>
        <dbReference type="ChEBI" id="CHEBI:29105"/>
        <note>catalytic</note>
    </ligand>
</feature>
<accession>A0A9J6C8Q6</accession>
<dbReference type="FunFam" id="1.25.50.20:FF:000002">
    <property type="entry name" value="Aminopeptidase"/>
    <property type="match status" value="1"/>
</dbReference>
<feature type="active site" description="Proton acceptor" evidence="14">
    <location>
        <position position="325"/>
    </location>
</feature>
<dbReference type="FunFam" id="1.10.390.10:FF:000001">
    <property type="entry name" value="Aminopeptidase"/>
    <property type="match status" value="1"/>
</dbReference>
<feature type="domain" description="Aminopeptidase N-like N-terminal" evidence="20">
    <location>
        <begin position="31"/>
        <end position="217"/>
    </location>
</feature>
<dbReference type="InterPro" id="IPR042097">
    <property type="entry name" value="Aminopeptidase_N-like_N_sf"/>
</dbReference>
<evidence type="ECO:0000313" key="21">
    <source>
        <dbReference type="EMBL" id="KAG5678359.1"/>
    </source>
</evidence>
<dbReference type="InterPro" id="IPR050344">
    <property type="entry name" value="Peptidase_M1_aminopeptidases"/>
</dbReference>
<evidence type="ECO:0000256" key="4">
    <source>
        <dbReference type="ARBA" id="ARBA00022438"/>
    </source>
</evidence>
<gene>
    <name evidence="21" type="ORF">PVAND_008041</name>
</gene>
<keyword evidence="6" id="KW-0325">Glycoprotein</keyword>
<evidence type="ECO:0000256" key="9">
    <source>
        <dbReference type="ARBA" id="ARBA00022801"/>
    </source>
</evidence>